<accession>A0A0C3KKW1</accession>
<reference evidence="2 3" key="1">
    <citation type="submission" date="2014-04" db="EMBL/GenBank/DDBJ databases">
        <authorList>
            <consortium name="DOE Joint Genome Institute"/>
            <person name="Kuo A."/>
            <person name="Girlanda M."/>
            <person name="Perotto S."/>
            <person name="Kohler A."/>
            <person name="Nagy L.G."/>
            <person name="Floudas D."/>
            <person name="Copeland A."/>
            <person name="Barry K.W."/>
            <person name="Cichocki N."/>
            <person name="Veneault-Fourrey C."/>
            <person name="LaButti K."/>
            <person name="Lindquist E.A."/>
            <person name="Lipzen A."/>
            <person name="Lundell T."/>
            <person name="Morin E."/>
            <person name="Murat C."/>
            <person name="Sun H."/>
            <person name="Tunlid A."/>
            <person name="Henrissat B."/>
            <person name="Grigoriev I.V."/>
            <person name="Hibbett D.S."/>
            <person name="Martin F."/>
            <person name="Nordberg H.P."/>
            <person name="Cantor M.N."/>
            <person name="Hua S.X."/>
        </authorList>
    </citation>
    <scope>NUCLEOTIDE SEQUENCE [LARGE SCALE GENOMIC DNA]</scope>
    <source>
        <strain evidence="2 3">MUT 4182</strain>
    </source>
</reference>
<keyword evidence="1" id="KW-0472">Membrane</keyword>
<dbReference type="OrthoDB" id="5322539at2759"/>
<dbReference type="STRING" id="1051891.A0A0C3KKW1"/>
<evidence type="ECO:0000313" key="2">
    <source>
        <dbReference type="EMBL" id="KIO22058.1"/>
    </source>
</evidence>
<dbReference type="Proteomes" id="UP000054248">
    <property type="component" value="Unassembled WGS sequence"/>
</dbReference>
<protein>
    <submittedName>
        <fullName evidence="2">Uncharacterized protein</fullName>
    </submittedName>
</protein>
<proteinExistence type="predicted"/>
<keyword evidence="3" id="KW-1185">Reference proteome</keyword>
<feature type="transmembrane region" description="Helical" evidence="1">
    <location>
        <begin position="406"/>
        <end position="428"/>
    </location>
</feature>
<keyword evidence="1" id="KW-0812">Transmembrane</keyword>
<feature type="transmembrane region" description="Helical" evidence="1">
    <location>
        <begin position="35"/>
        <end position="57"/>
    </location>
</feature>
<organism evidence="2 3">
    <name type="scientific">Tulasnella calospora MUT 4182</name>
    <dbReference type="NCBI Taxonomy" id="1051891"/>
    <lineage>
        <taxon>Eukaryota</taxon>
        <taxon>Fungi</taxon>
        <taxon>Dikarya</taxon>
        <taxon>Basidiomycota</taxon>
        <taxon>Agaricomycotina</taxon>
        <taxon>Agaricomycetes</taxon>
        <taxon>Cantharellales</taxon>
        <taxon>Tulasnellaceae</taxon>
        <taxon>Tulasnella</taxon>
    </lineage>
</organism>
<dbReference type="EMBL" id="KN823120">
    <property type="protein sequence ID" value="KIO22058.1"/>
    <property type="molecule type" value="Genomic_DNA"/>
</dbReference>
<dbReference type="HOGENOM" id="CLU_028917_0_0_1"/>
<evidence type="ECO:0000256" key="1">
    <source>
        <dbReference type="SAM" id="Phobius"/>
    </source>
</evidence>
<dbReference type="AlphaFoldDB" id="A0A0C3KKW1"/>
<evidence type="ECO:0000313" key="3">
    <source>
        <dbReference type="Proteomes" id="UP000054248"/>
    </source>
</evidence>
<keyword evidence="1" id="KW-1133">Transmembrane helix</keyword>
<name>A0A0C3KKW1_9AGAM</name>
<feature type="transmembrane region" description="Helical" evidence="1">
    <location>
        <begin position="78"/>
        <end position="103"/>
    </location>
</feature>
<reference evidence="3" key="2">
    <citation type="submission" date="2015-01" db="EMBL/GenBank/DDBJ databases">
        <title>Evolutionary Origins and Diversification of the Mycorrhizal Mutualists.</title>
        <authorList>
            <consortium name="DOE Joint Genome Institute"/>
            <consortium name="Mycorrhizal Genomics Consortium"/>
            <person name="Kohler A."/>
            <person name="Kuo A."/>
            <person name="Nagy L.G."/>
            <person name="Floudas D."/>
            <person name="Copeland A."/>
            <person name="Barry K.W."/>
            <person name="Cichocki N."/>
            <person name="Veneault-Fourrey C."/>
            <person name="LaButti K."/>
            <person name="Lindquist E.A."/>
            <person name="Lipzen A."/>
            <person name="Lundell T."/>
            <person name="Morin E."/>
            <person name="Murat C."/>
            <person name="Riley R."/>
            <person name="Ohm R."/>
            <person name="Sun H."/>
            <person name="Tunlid A."/>
            <person name="Henrissat B."/>
            <person name="Grigoriev I.V."/>
            <person name="Hibbett D.S."/>
            <person name="Martin F."/>
        </authorList>
    </citation>
    <scope>NUCLEOTIDE SEQUENCE [LARGE SCALE GENOMIC DNA]</scope>
    <source>
        <strain evidence="3">MUT 4182</strain>
    </source>
</reference>
<sequence length="491" mass="54152">MLLIPVDDRLGSMYSDAPTKIPQVWILRIGTGFAFAFKTILTESLSFVICQLLWFSTRRKYLTVQGINTLYSVERGDIMLTALSNAVMHGPLLVGATILSFMLPISAVFSPASLGVRATTYAEDAPCVIAASNFRNSSTDGFPRFFQGHSCSDFYDVTATVARLSEITFASGTPTPLPEFCGKNCTYKVIADSMSFKCERNVQLPQGHMGTWDPAHPGPSTMTFWNATATGDQLEPNLLIYVGWASGDYSRSVALQLERAVRHIVQTINGAQPVSYDITTFDPLPPVLMPSDAYGCRRGPVPIANGQIASITQAARRVLLGSLSVTSTTREVVWNFNSSVRLAPFLNMSTRFPDESYAWKDVVKSIEQTTANITAALLNLDDDMRNTTCSYIHCKVVYDYNPANLLAPYGAAIFVAAVALFLGVFVFLRFDPDDLTTSFVDTIGITRTQEMQRFVRGYDGQDEFDPLPRSAKFRLGAQPEGCMEFEMKQDL</sequence>
<gene>
    <name evidence="2" type="ORF">M407DRAFT_28403</name>
</gene>